<dbReference type="InterPro" id="IPR027417">
    <property type="entry name" value="P-loop_NTPase"/>
</dbReference>
<dbReference type="PROSITE" id="PS51421">
    <property type="entry name" value="RAS"/>
    <property type="match status" value="1"/>
</dbReference>
<dbReference type="PROSITE" id="PS00331">
    <property type="entry name" value="MALIC_ENZYMES"/>
    <property type="match status" value="1"/>
</dbReference>
<dbReference type="GO" id="GO:0004471">
    <property type="term" value="F:malate dehydrogenase (decarboxylating) (NAD+) activity"/>
    <property type="evidence" value="ECO:0007669"/>
    <property type="project" value="TreeGrafter"/>
</dbReference>
<dbReference type="SUPFAM" id="SSF52540">
    <property type="entry name" value="P-loop containing nucleoside triphosphate hydrolases"/>
    <property type="match status" value="1"/>
</dbReference>
<feature type="region of interest" description="Disordered" evidence="6">
    <location>
        <begin position="271"/>
        <end position="293"/>
    </location>
</feature>
<dbReference type="Gene3D" id="1.20.1370.30">
    <property type="match status" value="1"/>
</dbReference>
<dbReference type="GO" id="GO:0051287">
    <property type="term" value="F:NAD binding"/>
    <property type="evidence" value="ECO:0007669"/>
    <property type="project" value="InterPro"/>
</dbReference>
<feature type="domain" description="Malic enzyme N-terminal" evidence="9">
    <location>
        <begin position="662"/>
        <end position="1015"/>
    </location>
</feature>
<feature type="compositionally biased region" description="Basic and acidic residues" evidence="6">
    <location>
        <begin position="202"/>
        <end position="213"/>
    </location>
</feature>
<dbReference type="SMART" id="SM00173">
    <property type="entry name" value="RAS"/>
    <property type="match status" value="1"/>
</dbReference>
<dbReference type="AlphaFoldDB" id="A0A7J6N6Q4"/>
<evidence type="ECO:0000313" key="10">
    <source>
        <dbReference type="EMBL" id="KAF4678571.1"/>
    </source>
</evidence>
<feature type="region of interest" description="Disordered" evidence="6">
    <location>
        <begin position="197"/>
        <end position="216"/>
    </location>
</feature>
<comment type="cofactor">
    <cofactor evidence="1">
        <name>Mn(2+)</name>
        <dbReference type="ChEBI" id="CHEBI:29035"/>
    </cofactor>
</comment>
<evidence type="ECO:0000256" key="1">
    <source>
        <dbReference type="ARBA" id="ARBA00001936"/>
    </source>
</evidence>
<feature type="domain" description="Tudor" evidence="7">
    <location>
        <begin position="95"/>
        <end position="154"/>
    </location>
</feature>
<evidence type="ECO:0000259" key="8">
    <source>
        <dbReference type="SMART" id="SM00919"/>
    </source>
</evidence>
<dbReference type="SMART" id="SM00174">
    <property type="entry name" value="RHO"/>
    <property type="match status" value="1"/>
</dbReference>
<dbReference type="GO" id="GO:0005525">
    <property type="term" value="F:GTP binding"/>
    <property type="evidence" value="ECO:0007669"/>
    <property type="project" value="InterPro"/>
</dbReference>
<evidence type="ECO:0000256" key="2">
    <source>
        <dbReference type="ARBA" id="ARBA00001946"/>
    </source>
</evidence>
<sequence length="1251" mass="139562">RLAAAAALEAEKSKAAAEGSAAASSSTAQAAARRSHLVGRTCEVFYENKWFNAEITGVRIDELGTERCAVRFIGFDQRREYKVQDVALLKPPRPQEAPVGSVVQGIWAQDGLWYQCTILEHTVKGYKVIFEEDPGQTPEEVNIDQIRLIAREAQAKKAAVGEKEYITPAGYRIPEKYKVDAKVDSEASIEAKRRKIHQLKTQQREEMKDKESKQSQVSWQKFAKKQAHRAHKHNYIQTSNVRKPIGNDCFGKMQRHMWSFEGRYAPPPRVVSSQSVGFHGTETEGTSTTSQGDRVRAEVAGNRSNFDVDLMPIEDLAASASIETLRKWNSVINLELSDRAEALAKERQETEECIKATQEMTTDGKDAAAATNAEGGAAGLQLQKWDFSLQYCILGASGVGKTALFNRMVEDSFHSDYRPTTATNSGKVLLDIQQSRLQLCIFDTYYSRFAYTYANVSAVVLLVYDVTDRRSFENLLDFIDREKARAAKPGESSITWQKSATSIVLVANKFDMNPEMWQVSSEEGRKVGMANRFLYVEVSAKTGSGVEDMFINCSRQVMLIMQMGGQFLSNMSSSIVGVKAASEQYNDSNDIMLVSSRGANILRDPVLNKGTQFSEIERDELSLRGLIPVRQCNIGMQITRNMERLRMRDTDLSRFMDLQAIFDRNETLYYRLLVENLEELHRIVFIPTVGDVTNAYNVLEYLTAFLLLGLGEVAAMLVGEDSSPPCRSSPKTSTSLFYSDFVTAGSADMVHLVPFVPVCREQFPHRVGDKIETNTRCLLAWNDMSHMTLYDRAQICSQPRRGKGVQPAEPSPVYLKHVIWFRQGFLLWARLRVPSIPELSSERISGEKLQCYTGSVLLISFSLLKCKQYGSVWRFPRGLYFTYSDKGHFQEVVYNCPNEEVDLVVVTDGSRILSLGDLGANGMGVSVGKVSLYVACAGLNPARVLPCILDIGTDNEDLLNDPLYIGEHNRRLKGNDYFAMIDEFVSAVLTRWPNAVIQWEDFSHPNAFMILDNYCNSIRTFNDDVQGTAGVVLAAILAGLRTRAYLQSKNSGTGQPSFTKKRYSLDGQRFVFAGAGGAAIGIVRLICEALAQEGVPLEEAKSRIWLVDSKGLVSTDRQREYEMAKGRAKYRIHYVQQPMKCGKNDLLSVVKEVKPTVLIGVSAQSGLFSSEVLKAMNANCEYPIVFSLSNPTNCCECTAEEAYRATNGKCLFASGSPMPAYHVASGKSYKLSSREYPETDEHYIPAQASNM</sequence>
<evidence type="ECO:0000313" key="11">
    <source>
        <dbReference type="Proteomes" id="UP000553632"/>
    </source>
</evidence>
<dbReference type="PRINTS" id="PR00449">
    <property type="entry name" value="RASTRNSFRMNG"/>
</dbReference>
<dbReference type="CDD" id="cd00154">
    <property type="entry name" value="Rab"/>
    <property type="match status" value="1"/>
</dbReference>
<protein>
    <recommendedName>
        <fullName evidence="5">Malic enzyme</fullName>
    </recommendedName>
</protein>
<organism evidence="10 11">
    <name type="scientific">Perkinsus olseni</name>
    <name type="common">Perkinsus atlanticus</name>
    <dbReference type="NCBI Taxonomy" id="32597"/>
    <lineage>
        <taxon>Eukaryota</taxon>
        <taxon>Sar</taxon>
        <taxon>Alveolata</taxon>
        <taxon>Perkinsozoa</taxon>
        <taxon>Perkinsea</taxon>
        <taxon>Perkinsida</taxon>
        <taxon>Perkinsidae</taxon>
        <taxon>Perkinsus</taxon>
    </lineage>
</organism>
<dbReference type="SUPFAM" id="SSF53223">
    <property type="entry name" value="Aminoacid dehydrogenase-like, N-terminal domain"/>
    <property type="match status" value="2"/>
</dbReference>
<dbReference type="GO" id="GO:0006108">
    <property type="term" value="P:malate metabolic process"/>
    <property type="evidence" value="ECO:0007669"/>
    <property type="project" value="TreeGrafter"/>
</dbReference>
<keyword evidence="3 5" id="KW-0479">Metal-binding</keyword>
<dbReference type="InterPro" id="IPR001806">
    <property type="entry name" value="Small_GTPase"/>
</dbReference>
<dbReference type="InterPro" id="IPR002999">
    <property type="entry name" value="Tudor"/>
</dbReference>
<dbReference type="GO" id="GO:0003924">
    <property type="term" value="F:GTPase activity"/>
    <property type="evidence" value="ECO:0007669"/>
    <property type="project" value="InterPro"/>
</dbReference>
<dbReference type="SUPFAM" id="SSF51735">
    <property type="entry name" value="NAD(P)-binding Rossmann-fold domains"/>
    <property type="match status" value="1"/>
</dbReference>
<dbReference type="InterPro" id="IPR037062">
    <property type="entry name" value="Malic_N_dom_sf"/>
</dbReference>
<evidence type="ECO:0000256" key="3">
    <source>
        <dbReference type="ARBA" id="ARBA00022723"/>
    </source>
</evidence>
<dbReference type="Proteomes" id="UP000553632">
    <property type="component" value="Unassembled WGS sequence"/>
</dbReference>
<dbReference type="SMART" id="SM00175">
    <property type="entry name" value="RAB"/>
    <property type="match status" value="1"/>
</dbReference>
<dbReference type="PANTHER" id="PTHR23406">
    <property type="entry name" value="MALIC ENZYME-RELATED"/>
    <property type="match status" value="1"/>
</dbReference>
<feature type="domain" description="Tudor" evidence="7">
    <location>
        <begin position="34"/>
        <end position="94"/>
    </location>
</feature>
<gene>
    <name evidence="10" type="primary">SMNDC1_3</name>
    <name evidence="10" type="ORF">FOZ63_001303</name>
</gene>
<evidence type="ECO:0000256" key="4">
    <source>
        <dbReference type="ARBA" id="ARBA00023002"/>
    </source>
</evidence>
<dbReference type="EMBL" id="JABANO010041462">
    <property type="protein sequence ID" value="KAF4678571.1"/>
    <property type="molecule type" value="Genomic_DNA"/>
</dbReference>
<dbReference type="NCBIfam" id="NF010052">
    <property type="entry name" value="PRK13529.1"/>
    <property type="match status" value="1"/>
</dbReference>
<dbReference type="Pfam" id="PF00390">
    <property type="entry name" value="malic"/>
    <property type="match status" value="1"/>
</dbReference>
<dbReference type="InterPro" id="IPR015884">
    <property type="entry name" value="Malic_enzyme_CS"/>
</dbReference>
<proteinExistence type="inferred from homology"/>
<comment type="cofactor">
    <cofactor evidence="2">
        <name>Mg(2+)</name>
        <dbReference type="ChEBI" id="CHEBI:18420"/>
    </cofactor>
</comment>
<keyword evidence="11" id="KW-1185">Reference proteome</keyword>
<accession>A0A7J6N6Q4</accession>
<dbReference type="InterPro" id="IPR036291">
    <property type="entry name" value="NAD(P)-bd_dom_sf"/>
</dbReference>
<dbReference type="SMART" id="SM01274">
    <property type="entry name" value="malic"/>
    <property type="match status" value="1"/>
</dbReference>
<evidence type="ECO:0000259" key="9">
    <source>
        <dbReference type="SMART" id="SM01274"/>
    </source>
</evidence>
<reference evidence="10 11" key="1">
    <citation type="submission" date="2020-04" db="EMBL/GenBank/DDBJ databases">
        <title>Perkinsus olseni comparative genomics.</title>
        <authorList>
            <person name="Bogema D.R."/>
        </authorList>
    </citation>
    <scope>NUCLEOTIDE SEQUENCE [LARGE SCALE GENOMIC DNA]</scope>
    <source>
        <strain evidence="10 11">ATCC PRA-207</strain>
    </source>
</reference>
<dbReference type="InterPro" id="IPR012301">
    <property type="entry name" value="Malic_N_dom"/>
</dbReference>
<dbReference type="OMA" id="TIPAWES"/>
<dbReference type="Pfam" id="PF03949">
    <property type="entry name" value="Malic_M"/>
    <property type="match status" value="1"/>
</dbReference>
<dbReference type="SMART" id="SM00919">
    <property type="entry name" value="Malic_M"/>
    <property type="match status" value="1"/>
</dbReference>
<dbReference type="CDD" id="cd04508">
    <property type="entry name" value="Tudor_SF"/>
    <property type="match status" value="1"/>
</dbReference>
<dbReference type="Gene3D" id="3.40.50.300">
    <property type="entry name" value="P-loop containing nucleotide triphosphate hydrolases"/>
    <property type="match status" value="1"/>
</dbReference>
<comment type="similarity">
    <text evidence="5">Belongs to the malic enzymes family.</text>
</comment>
<comment type="caution">
    <text evidence="10">The sequence shown here is derived from an EMBL/GenBank/DDBJ whole genome shotgun (WGS) entry which is preliminary data.</text>
</comment>
<dbReference type="Gene3D" id="3.40.50.720">
    <property type="entry name" value="NAD(P)-binding Rossmann-like Domain"/>
    <property type="match status" value="1"/>
</dbReference>
<evidence type="ECO:0000256" key="6">
    <source>
        <dbReference type="SAM" id="MobiDB-lite"/>
    </source>
</evidence>
<dbReference type="InterPro" id="IPR046346">
    <property type="entry name" value="Aminoacid_DH-like_N_sf"/>
</dbReference>
<feature type="domain" description="Malic enzyme NAD-binding" evidence="8">
    <location>
        <begin position="1025"/>
        <end position="1249"/>
    </location>
</feature>
<dbReference type="PROSITE" id="PS51419">
    <property type="entry name" value="RAB"/>
    <property type="match status" value="1"/>
</dbReference>
<dbReference type="InterPro" id="IPR012302">
    <property type="entry name" value="Malic_NAD-bd"/>
</dbReference>
<name>A0A7J6N6Q4_PEROL</name>
<dbReference type="GO" id="GO:0005739">
    <property type="term" value="C:mitochondrion"/>
    <property type="evidence" value="ECO:0007669"/>
    <property type="project" value="TreeGrafter"/>
</dbReference>
<evidence type="ECO:0000256" key="5">
    <source>
        <dbReference type="RuleBase" id="RU003426"/>
    </source>
</evidence>
<feature type="non-terminal residue" evidence="10">
    <location>
        <position position="1"/>
    </location>
</feature>
<keyword evidence="4 5" id="KW-0560">Oxidoreductase</keyword>
<dbReference type="Pfam" id="PF00071">
    <property type="entry name" value="Ras"/>
    <property type="match status" value="1"/>
</dbReference>
<evidence type="ECO:0000259" key="7">
    <source>
        <dbReference type="SMART" id="SM00333"/>
    </source>
</evidence>
<dbReference type="SMART" id="SM00333">
    <property type="entry name" value="TUDOR"/>
    <property type="match status" value="2"/>
</dbReference>
<dbReference type="GO" id="GO:0046872">
    <property type="term" value="F:metal ion binding"/>
    <property type="evidence" value="ECO:0007669"/>
    <property type="project" value="UniProtKB-KW"/>
</dbReference>
<dbReference type="Gene3D" id="3.40.50.10380">
    <property type="entry name" value="Malic enzyme, N-terminal domain"/>
    <property type="match status" value="1"/>
</dbReference>
<dbReference type="PANTHER" id="PTHR23406:SF32">
    <property type="entry name" value="NADP-DEPENDENT MALIC ENZYME"/>
    <property type="match status" value="1"/>
</dbReference>